<evidence type="ECO:0000256" key="5">
    <source>
        <dbReference type="HAMAP-Rule" id="MF_00374"/>
    </source>
</evidence>
<dbReference type="EMBL" id="PVNE01000026">
    <property type="protein sequence ID" value="PRX39331.1"/>
    <property type="molecule type" value="Genomic_DNA"/>
</dbReference>
<dbReference type="GO" id="GO:0022625">
    <property type="term" value="C:cytosolic large ribosomal subunit"/>
    <property type="evidence" value="ECO:0007669"/>
    <property type="project" value="TreeGrafter"/>
</dbReference>
<protein>
    <recommendedName>
        <fullName evidence="4 5">Large ribosomal subunit protein uL29</fullName>
    </recommendedName>
</protein>
<keyword evidence="8" id="KW-1185">Reference proteome</keyword>
<evidence type="ECO:0000313" key="7">
    <source>
        <dbReference type="EMBL" id="PRX39331.1"/>
    </source>
</evidence>
<dbReference type="RefSeq" id="WP_106346184.1">
    <property type="nucleotide sequence ID" value="NZ_PVNE01000026.1"/>
</dbReference>
<dbReference type="PROSITE" id="PS00579">
    <property type="entry name" value="RIBOSOMAL_L29"/>
    <property type="match status" value="1"/>
</dbReference>
<evidence type="ECO:0000256" key="2">
    <source>
        <dbReference type="ARBA" id="ARBA00022980"/>
    </source>
</evidence>
<dbReference type="InterPro" id="IPR050063">
    <property type="entry name" value="Ribosomal_protein_uL29"/>
</dbReference>
<keyword evidence="2 5" id="KW-0689">Ribosomal protein</keyword>
<dbReference type="NCBIfam" id="TIGR00012">
    <property type="entry name" value="L29"/>
    <property type="match status" value="1"/>
</dbReference>
<dbReference type="FunFam" id="1.10.287.310:FF:000001">
    <property type="entry name" value="50S ribosomal protein L29"/>
    <property type="match status" value="1"/>
</dbReference>
<dbReference type="Pfam" id="PF00831">
    <property type="entry name" value="Ribosomal_L29"/>
    <property type="match status" value="1"/>
</dbReference>
<reference evidence="7 8" key="1">
    <citation type="submission" date="2018-03" db="EMBL/GenBank/DDBJ databases">
        <title>Genomic Encyclopedia of Archaeal and Bacterial Type Strains, Phase II (KMG-II): from individual species to whole genera.</title>
        <authorList>
            <person name="Goeker M."/>
        </authorList>
    </citation>
    <scope>NUCLEOTIDE SEQUENCE [LARGE SCALE GENOMIC DNA]</scope>
    <source>
        <strain evidence="7 8">DSM 44946</strain>
    </source>
</reference>
<name>A0A2T0LBM9_9BACL</name>
<accession>A0A2T0LBM9</accession>
<sequence length="70" mass="8298">MKAKELAELTTAEIEQKLRSLKEELFNLRFQKATGQLENPARIRQVRKDIARVKTVLRERELGIERRRHG</sequence>
<dbReference type="CDD" id="cd00427">
    <property type="entry name" value="Ribosomal_L29_HIP"/>
    <property type="match status" value="1"/>
</dbReference>
<dbReference type="OrthoDB" id="9815192at2"/>
<dbReference type="HAMAP" id="MF_00374">
    <property type="entry name" value="Ribosomal_uL29"/>
    <property type="match status" value="1"/>
</dbReference>
<evidence type="ECO:0000256" key="6">
    <source>
        <dbReference type="SAM" id="Coils"/>
    </source>
</evidence>
<organism evidence="7 8">
    <name type="scientific">Planifilum fimeticola</name>
    <dbReference type="NCBI Taxonomy" id="201975"/>
    <lineage>
        <taxon>Bacteria</taxon>
        <taxon>Bacillati</taxon>
        <taxon>Bacillota</taxon>
        <taxon>Bacilli</taxon>
        <taxon>Bacillales</taxon>
        <taxon>Thermoactinomycetaceae</taxon>
        <taxon>Planifilum</taxon>
    </lineage>
</organism>
<gene>
    <name evidence="5" type="primary">rpmC</name>
    <name evidence="7" type="ORF">CLV97_12639</name>
</gene>
<feature type="coiled-coil region" evidence="6">
    <location>
        <begin position="4"/>
        <end position="31"/>
    </location>
</feature>
<dbReference type="GO" id="GO:0006412">
    <property type="term" value="P:translation"/>
    <property type="evidence" value="ECO:0007669"/>
    <property type="project" value="UniProtKB-UniRule"/>
</dbReference>
<proteinExistence type="inferred from homology"/>
<dbReference type="SUPFAM" id="SSF46561">
    <property type="entry name" value="Ribosomal protein L29 (L29p)"/>
    <property type="match status" value="1"/>
</dbReference>
<evidence type="ECO:0000256" key="3">
    <source>
        <dbReference type="ARBA" id="ARBA00023274"/>
    </source>
</evidence>
<evidence type="ECO:0000313" key="8">
    <source>
        <dbReference type="Proteomes" id="UP000237797"/>
    </source>
</evidence>
<keyword evidence="6" id="KW-0175">Coiled coil</keyword>
<dbReference type="PANTHER" id="PTHR10916:SF0">
    <property type="entry name" value="LARGE RIBOSOMAL SUBUNIT PROTEIN UL29C"/>
    <property type="match status" value="1"/>
</dbReference>
<dbReference type="PANTHER" id="PTHR10916">
    <property type="entry name" value="60S RIBOSOMAL PROTEIN L35/50S RIBOSOMAL PROTEIN L29"/>
    <property type="match status" value="1"/>
</dbReference>
<dbReference type="Gene3D" id="1.10.287.310">
    <property type="match status" value="1"/>
</dbReference>
<dbReference type="InterPro" id="IPR018254">
    <property type="entry name" value="Ribosomal_uL29_CS"/>
</dbReference>
<dbReference type="AlphaFoldDB" id="A0A2T0LBM9"/>
<evidence type="ECO:0000256" key="1">
    <source>
        <dbReference type="ARBA" id="ARBA00009254"/>
    </source>
</evidence>
<dbReference type="Proteomes" id="UP000237797">
    <property type="component" value="Unassembled WGS sequence"/>
</dbReference>
<dbReference type="GO" id="GO:0003735">
    <property type="term" value="F:structural constituent of ribosome"/>
    <property type="evidence" value="ECO:0007669"/>
    <property type="project" value="InterPro"/>
</dbReference>
<dbReference type="InterPro" id="IPR001854">
    <property type="entry name" value="Ribosomal_uL29"/>
</dbReference>
<dbReference type="InterPro" id="IPR036049">
    <property type="entry name" value="Ribosomal_uL29_sf"/>
</dbReference>
<comment type="similarity">
    <text evidence="1 5">Belongs to the universal ribosomal protein uL29 family.</text>
</comment>
<evidence type="ECO:0000256" key="4">
    <source>
        <dbReference type="ARBA" id="ARBA00035204"/>
    </source>
</evidence>
<comment type="caution">
    <text evidence="7">The sequence shown here is derived from an EMBL/GenBank/DDBJ whole genome shotgun (WGS) entry which is preliminary data.</text>
</comment>
<keyword evidence="3 5" id="KW-0687">Ribonucleoprotein</keyword>